<evidence type="ECO:0000259" key="4">
    <source>
        <dbReference type="PROSITE" id="PS01124"/>
    </source>
</evidence>
<dbReference type="InterPro" id="IPR020449">
    <property type="entry name" value="Tscrpt_reg_AraC-type_HTH"/>
</dbReference>
<dbReference type="InterPro" id="IPR009057">
    <property type="entry name" value="Homeodomain-like_sf"/>
</dbReference>
<comment type="caution">
    <text evidence="5">The sequence shown here is derived from an EMBL/GenBank/DDBJ whole genome shotgun (WGS) entry which is preliminary data.</text>
</comment>
<dbReference type="PANTHER" id="PTHR46796:SF7">
    <property type="entry name" value="ARAC FAMILY TRANSCRIPTIONAL REGULATOR"/>
    <property type="match status" value="1"/>
</dbReference>
<evidence type="ECO:0000256" key="1">
    <source>
        <dbReference type="ARBA" id="ARBA00023015"/>
    </source>
</evidence>
<dbReference type="PROSITE" id="PS01124">
    <property type="entry name" value="HTH_ARAC_FAMILY_2"/>
    <property type="match status" value="1"/>
</dbReference>
<dbReference type="OrthoDB" id="9813413at2"/>
<dbReference type="Gene3D" id="1.10.10.60">
    <property type="entry name" value="Homeodomain-like"/>
    <property type="match status" value="2"/>
</dbReference>
<gene>
    <name evidence="5" type="ORF">GRAN_4468</name>
</gene>
<dbReference type="PRINTS" id="PR00032">
    <property type="entry name" value="HTHARAC"/>
</dbReference>
<keyword evidence="3" id="KW-0804">Transcription</keyword>
<dbReference type="InterPro" id="IPR050204">
    <property type="entry name" value="AraC_XylS_family_regulators"/>
</dbReference>
<dbReference type="GO" id="GO:0043565">
    <property type="term" value="F:sequence-specific DNA binding"/>
    <property type="evidence" value="ECO:0007669"/>
    <property type="project" value="InterPro"/>
</dbReference>
<dbReference type="InterPro" id="IPR032783">
    <property type="entry name" value="AraC_lig"/>
</dbReference>
<dbReference type="AlphaFoldDB" id="A0A4V1L5D3"/>
<dbReference type="InterPro" id="IPR018060">
    <property type="entry name" value="HTH_AraC"/>
</dbReference>
<dbReference type="EMBL" id="RDSM01000003">
    <property type="protein sequence ID" value="RXH55364.1"/>
    <property type="molecule type" value="Genomic_DNA"/>
</dbReference>
<dbReference type="PANTHER" id="PTHR46796">
    <property type="entry name" value="HTH-TYPE TRANSCRIPTIONAL ACTIVATOR RHAS-RELATED"/>
    <property type="match status" value="1"/>
</dbReference>
<evidence type="ECO:0000256" key="2">
    <source>
        <dbReference type="ARBA" id="ARBA00023125"/>
    </source>
</evidence>
<dbReference type="SMART" id="SM00342">
    <property type="entry name" value="HTH_ARAC"/>
    <property type="match status" value="1"/>
</dbReference>
<accession>A0A4V1L5D3</accession>
<evidence type="ECO:0000256" key="3">
    <source>
        <dbReference type="ARBA" id="ARBA00023163"/>
    </source>
</evidence>
<reference evidence="5 6" key="1">
    <citation type="submission" date="2018-11" db="EMBL/GenBank/DDBJ databases">
        <authorList>
            <person name="Mardanov A.V."/>
            <person name="Ravin N.V."/>
            <person name="Dedysh S.N."/>
        </authorList>
    </citation>
    <scope>NUCLEOTIDE SEQUENCE [LARGE SCALE GENOMIC DNA]</scope>
    <source>
        <strain evidence="5 6">AF10</strain>
    </source>
</reference>
<dbReference type="SUPFAM" id="SSF46689">
    <property type="entry name" value="Homeodomain-like"/>
    <property type="match status" value="2"/>
</dbReference>
<organism evidence="5 6">
    <name type="scientific">Granulicella sibirica</name>
    <dbReference type="NCBI Taxonomy" id="2479048"/>
    <lineage>
        <taxon>Bacteria</taxon>
        <taxon>Pseudomonadati</taxon>
        <taxon>Acidobacteriota</taxon>
        <taxon>Terriglobia</taxon>
        <taxon>Terriglobales</taxon>
        <taxon>Acidobacteriaceae</taxon>
        <taxon>Granulicella</taxon>
    </lineage>
</organism>
<keyword evidence="6" id="KW-1185">Reference proteome</keyword>
<protein>
    <submittedName>
        <fullName evidence="5">Transcriptional regulator, AraC family</fullName>
    </submittedName>
</protein>
<name>A0A4V1L5D3_9BACT</name>
<evidence type="ECO:0000313" key="5">
    <source>
        <dbReference type="EMBL" id="RXH55364.1"/>
    </source>
</evidence>
<dbReference type="Pfam" id="PF12852">
    <property type="entry name" value="Cupin_6"/>
    <property type="match status" value="1"/>
</dbReference>
<evidence type="ECO:0000313" key="6">
    <source>
        <dbReference type="Proteomes" id="UP000289437"/>
    </source>
</evidence>
<keyword evidence="1" id="KW-0805">Transcription regulation</keyword>
<feature type="domain" description="HTH araC/xylS-type" evidence="4">
    <location>
        <begin position="186"/>
        <end position="284"/>
    </location>
</feature>
<dbReference type="Pfam" id="PF12833">
    <property type="entry name" value="HTH_18"/>
    <property type="match status" value="1"/>
</dbReference>
<dbReference type="Proteomes" id="UP000289437">
    <property type="component" value="Unassembled WGS sequence"/>
</dbReference>
<keyword evidence="2" id="KW-0238">DNA-binding</keyword>
<reference evidence="6" key="2">
    <citation type="submission" date="2019-02" db="EMBL/GenBank/DDBJ databases">
        <title>Granulicella sibirica sp. nov., a psychrotolerant acidobacterium isolated from an organic soil layer in forested tundra, West Siberia.</title>
        <authorList>
            <person name="Oshkin I.Y."/>
            <person name="Kulichevskaya I.S."/>
            <person name="Rijpstra W.I.C."/>
            <person name="Sinninghe Damste J.S."/>
            <person name="Rakitin A.L."/>
            <person name="Ravin N.V."/>
            <person name="Dedysh S.N."/>
        </authorList>
    </citation>
    <scope>NUCLEOTIDE SEQUENCE [LARGE SCALE GENOMIC DNA]</scope>
    <source>
        <strain evidence="6">AF10</strain>
    </source>
</reference>
<proteinExistence type="predicted"/>
<dbReference type="GO" id="GO:0003700">
    <property type="term" value="F:DNA-binding transcription factor activity"/>
    <property type="evidence" value="ECO:0007669"/>
    <property type="project" value="InterPro"/>
</dbReference>
<sequence length="294" mass="32355">MAGGIDAGGDWSIQFEQDAYFRCFAIVSGSCWLSAEGMDSPVRLQEGEFVVLPHGRAFRLASDLWAPPVDIMTIITAPLNGRVLCWQGGGDCLALCALFTFNDGDADILLGVLPPLVHIRKDADRAAMRWYLERMMKVTREPQPGGVLLGEHLAQMMLVEVLGLYLGDTVPGGVGWLYALADKQISAAITAMHENPGYRWTLQALAERVGMSRSAFAGRFKERVGASAMEYLTRWRMRRAGHKLVTSTDPVSSIALSLGYESESAFCFAFKREMGNSPRQYSHARLSAFSDAHQ</sequence>